<evidence type="ECO:0000313" key="6">
    <source>
        <dbReference type="EMBL" id="MDP9827260.1"/>
    </source>
</evidence>
<dbReference type="PANTHER" id="PTHR43046:SF14">
    <property type="entry name" value="MUTT_NUDIX FAMILY PROTEIN"/>
    <property type="match status" value="1"/>
</dbReference>
<protein>
    <submittedName>
        <fullName evidence="6">ADP-ribose pyrophosphatase YjhB (NUDIX family)</fullName>
    </submittedName>
</protein>
<keyword evidence="3" id="KW-0378">Hydrolase</keyword>
<dbReference type="InterPro" id="IPR020476">
    <property type="entry name" value="Nudix_hydrolase"/>
</dbReference>
<dbReference type="Gene3D" id="3.90.79.10">
    <property type="entry name" value="Nucleoside Triphosphate Pyrophosphohydrolase"/>
    <property type="match status" value="2"/>
</dbReference>
<keyword evidence="7" id="KW-1185">Reference proteome</keyword>
<comment type="cofactor">
    <cofactor evidence="1">
        <name>Mg(2+)</name>
        <dbReference type="ChEBI" id="CHEBI:18420"/>
    </cofactor>
</comment>
<dbReference type="PANTHER" id="PTHR43046">
    <property type="entry name" value="GDP-MANNOSE MANNOSYL HYDROLASE"/>
    <property type="match status" value="1"/>
</dbReference>
<name>A0ABT9P3I6_9ACTN</name>
<dbReference type="RefSeq" id="WP_307243084.1">
    <property type="nucleotide sequence ID" value="NZ_JAUSQZ010000001.1"/>
</dbReference>
<dbReference type="InterPro" id="IPR020084">
    <property type="entry name" value="NUDIX_hydrolase_CS"/>
</dbReference>
<evidence type="ECO:0000256" key="1">
    <source>
        <dbReference type="ARBA" id="ARBA00001946"/>
    </source>
</evidence>
<evidence type="ECO:0000256" key="3">
    <source>
        <dbReference type="ARBA" id="ARBA00022801"/>
    </source>
</evidence>
<dbReference type="InterPro" id="IPR015797">
    <property type="entry name" value="NUDIX_hydrolase-like_dom_sf"/>
</dbReference>
<dbReference type="PRINTS" id="PR00502">
    <property type="entry name" value="NUDIXFAMILY"/>
</dbReference>
<proteinExistence type="inferred from homology"/>
<gene>
    <name evidence="6" type="ORF">J2S57_003009</name>
</gene>
<organism evidence="6 7">
    <name type="scientific">Kineosporia succinea</name>
    <dbReference type="NCBI Taxonomy" id="84632"/>
    <lineage>
        <taxon>Bacteria</taxon>
        <taxon>Bacillati</taxon>
        <taxon>Actinomycetota</taxon>
        <taxon>Actinomycetes</taxon>
        <taxon>Kineosporiales</taxon>
        <taxon>Kineosporiaceae</taxon>
        <taxon>Kineosporia</taxon>
    </lineage>
</organism>
<reference evidence="6 7" key="1">
    <citation type="submission" date="2023-07" db="EMBL/GenBank/DDBJ databases">
        <title>Sequencing the genomes of 1000 actinobacteria strains.</title>
        <authorList>
            <person name="Klenk H.-P."/>
        </authorList>
    </citation>
    <scope>NUCLEOTIDE SEQUENCE [LARGE SCALE GENOMIC DNA]</scope>
    <source>
        <strain evidence="6 7">DSM 44388</strain>
    </source>
</reference>
<dbReference type="PROSITE" id="PS51462">
    <property type="entry name" value="NUDIX"/>
    <property type="match status" value="1"/>
</dbReference>
<comment type="similarity">
    <text evidence="2">Belongs to the Nudix hydrolase family.</text>
</comment>
<feature type="region of interest" description="Disordered" evidence="4">
    <location>
        <begin position="131"/>
        <end position="156"/>
    </location>
</feature>
<dbReference type="InterPro" id="IPR000086">
    <property type="entry name" value="NUDIX_hydrolase_dom"/>
</dbReference>
<evidence type="ECO:0000256" key="4">
    <source>
        <dbReference type="SAM" id="MobiDB-lite"/>
    </source>
</evidence>
<evidence type="ECO:0000259" key="5">
    <source>
        <dbReference type="PROSITE" id="PS51462"/>
    </source>
</evidence>
<feature type="domain" description="Nudix hydrolase" evidence="5">
    <location>
        <begin position="252"/>
        <end position="394"/>
    </location>
</feature>
<accession>A0ABT9P3I6</accession>
<sequence length="418" mass="43464">MPAAESTPPSLRPVQRTAAYGVVSDGSGGVLLLRVPGGRDPAGRWSLPGGVVRHGEHPRDRVRAGLLEQTGLRAASITPRDASADVVELPGEGVSVHTLRLLFDVTLHGRPAGIGGPGRVAVVPDEDAGPASRLELDRLPGEDPVVTPPPSALEDPQAPVAVVVPPDPDRPVAQFVGRFMAPGELRSLPLAAFLSEALLEDAPVAAVSRGDVDLLDPPMDAALLLEPAVAAPDPGESGSAEPDPAQEVPVFVQRPAAYAVLVDEDAPDGPRMLLSRLAGSANTWTLPGGGIDHGEHPRPALRREIHEEAGLAYTAGPLVDISSRHFVGRAPHGRLEDFHALRLIYAGSVPLDEEPHVVEVDGSTDEAAWIRIADLDTIGAVPTAHEALAAWRAHRDGAGDGAGVLDETVRPGAEESGA</sequence>
<dbReference type="EMBL" id="JAUSQZ010000001">
    <property type="protein sequence ID" value="MDP9827260.1"/>
    <property type="molecule type" value="Genomic_DNA"/>
</dbReference>
<evidence type="ECO:0000313" key="7">
    <source>
        <dbReference type="Proteomes" id="UP001235712"/>
    </source>
</evidence>
<evidence type="ECO:0000256" key="2">
    <source>
        <dbReference type="ARBA" id="ARBA00005582"/>
    </source>
</evidence>
<dbReference type="PROSITE" id="PS00893">
    <property type="entry name" value="NUDIX_BOX"/>
    <property type="match status" value="1"/>
</dbReference>
<dbReference type="CDD" id="cd02883">
    <property type="entry name" value="NUDIX_Hydrolase"/>
    <property type="match status" value="2"/>
</dbReference>
<comment type="caution">
    <text evidence="6">The sequence shown here is derived from an EMBL/GenBank/DDBJ whole genome shotgun (WGS) entry which is preliminary data.</text>
</comment>
<dbReference type="Proteomes" id="UP001235712">
    <property type="component" value="Unassembled WGS sequence"/>
</dbReference>
<dbReference type="Pfam" id="PF00293">
    <property type="entry name" value="NUDIX"/>
    <property type="match status" value="2"/>
</dbReference>
<dbReference type="SUPFAM" id="SSF55811">
    <property type="entry name" value="Nudix"/>
    <property type="match status" value="2"/>
</dbReference>